<dbReference type="EMBL" id="MQWD01000010">
    <property type="protein sequence ID" value="PAP74214.1"/>
    <property type="molecule type" value="Genomic_DNA"/>
</dbReference>
<dbReference type="OrthoDB" id="9797341at2"/>
<feature type="domain" description="HTH luxR-type" evidence="6">
    <location>
        <begin position="144"/>
        <end position="209"/>
    </location>
</feature>
<evidence type="ECO:0000313" key="8">
    <source>
        <dbReference type="EMBL" id="PAP74214.1"/>
    </source>
</evidence>
<dbReference type="GO" id="GO:0006355">
    <property type="term" value="P:regulation of DNA-templated transcription"/>
    <property type="evidence" value="ECO:0007669"/>
    <property type="project" value="InterPro"/>
</dbReference>
<dbReference type="InterPro" id="IPR039420">
    <property type="entry name" value="WalR-like"/>
</dbReference>
<dbReference type="InterPro" id="IPR001789">
    <property type="entry name" value="Sig_transdc_resp-reg_receiver"/>
</dbReference>
<dbReference type="Proteomes" id="UP000216339">
    <property type="component" value="Unassembled WGS sequence"/>
</dbReference>
<feature type="modified residue" description="4-aspartylphosphate" evidence="5">
    <location>
        <position position="58"/>
    </location>
</feature>
<dbReference type="PANTHER" id="PTHR43214:SF24">
    <property type="entry name" value="TRANSCRIPTIONAL REGULATORY PROTEIN NARL-RELATED"/>
    <property type="match status" value="1"/>
</dbReference>
<evidence type="ECO:0000256" key="4">
    <source>
        <dbReference type="ARBA" id="ARBA00023163"/>
    </source>
</evidence>
<dbReference type="PROSITE" id="PS00622">
    <property type="entry name" value="HTH_LUXR_1"/>
    <property type="match status" value="1"/>
</dbReference>
<comment type="caution">
    <text evidence="8">The sequence shown here is derived from an EMBL/GenBank/DDBJ whole genome shotgun (WGS) entry which is preliminary data.</text>
</comment>
<dbReference type="InterPro" id="IPR036388">
    <property type="entry name" value="WH-like_DNA-bd_sf"/>
</dbReference>
<dbReference type="GO" id="GO:0000160">
    <property type="term" value="P:phosphorelay signal transduction system"/>
    <property type="evidence" value="ECO:0007669"/>
    <property type="project" value="InterPro"/>
</dbReference>
<evidence type="ECO:0000259" key="6">
    <source>
        <dbReference type="PROSITE" id="PS50043"/>
    </source>
</evidence>
<feature type="domain" description="Response regulatory" evidence="7">
    <location>
        <begin position="7"/>
        <end position="123"/>
    </location>
</feature>
<dbReference type="SMART" id="SM00421">
    <property type="entry name" value="HTH_LUXR"/>
    <property type="match status" value="1"/>
</dbReference>
<dbReference type="GO" id="GO:0003677">
    <property type="term" value="F:DNA binding"/>
    <property type="evidence" value="ECO:0007669"/>
    <property type="project" value="UniProtKB-KW"/>
</dbReference>
<dbReference type="SUPFAM" id="SSF52172">
    <property type="entry name" value="CheY-like"/>
    <property type="match status" value="1"/>
</dbReference>
<keyword evidence="1 5" id="KW-0597">Phosphoprotein</keyword>
<dbReference type="InterPro" id="IPR000792">
    <property type="entry name" value="Tscrpt_reg_LuxR_C"/>
</dbReference>
<dbReference type="InterPro" id="IPR016032">
    <property type="entry name" value="Sig_transdc_resp-reg_C-effctor"/>
</dbReference>
<keyword evidence="2" id="KW-0805">Transcription regulation</keyword>
<dbReference type="Pfam" id="PF00196">
    <property type="entry name" value="GerE"/>
    <property type="match status" value="1"/>
</dbReference>
<name>A0A271ITU2_9BACT</name>
<dbReference type="Gene3D" id="3.40.50.2300">
    <property type="match status" value="1"/>
</dbReference>
<keyword evidence="3" id="KW-0238">DNA-binding</keyword>
<evidence type="ECO:0000313" key="9">
    <source>
        <dbReference type="Proteomes" id="UP000216339"/>
    </source>
</evidence>
<evidence type="ECO:0000256" key="5">
    <source>
        <dbReference type="PROSITE-ProRule" id="PRU00169"/>
    </source>
</evidence>
<dbReference type="Gene3D" id="1.10.10.10">
    <property type="entry name" value="Winged helix-like DNA-binding domain superfamily/Winged helix DNA-binding domain"/>
    <property type="match status" value="1"/>
</dbReference>
<gene>
    <name evidence="8" type="ORF">BSZ37_21370</name>
</gene>
<dbReference type="AlphaFoldDB" id="A0A271ITU2"/>
<dbReference type="CDD" id="cd06170">
    <property type="entry name" value="LuxR_C_like"/>
    <property type="match status" value="1"/>
</dbReference>
<organism evidence="8 9">
    <name type="scientific">Rubrivirga marina</name>
    <dbReference type="NCBI Taxonomy" id="1196024"/>
    <lineage>
        <taxon>Bacteria</taxon>
        <taxon>Pseudomonadati</taxon>
        <taxon>Rhodothermota</taxon>
        <taxon>Rhodothermia</taxon>
        <taxon>Rhodothermales</taxon>
        <taxon>Rubricoccaceae</taxon>
        <taxon>Rubrivirga</taxon>
    </lineage>
</organism>
<accession>A0A271ITU2</accession>
<sequence length="216" mass="22260">MSAPPTRVLLADDHPVWRRGVRGLLDAEPDLDVVAEAADGEAALAALRAGGVDVAVLDMEMPRVTGVEVARAVRAEGLEVAVLALSSYDEPAYVAGLLAEGAAGYLTKDQPPELIVEAVRAVARGQGRWFVAPAPGAVGAWGEADAPGAGLTDREREVLRLLAEGRSNAEIAGALFVSENTVRSHLTAAYAKVGVGSAREAVAWAWRTGFAGGGDG</sequence>
<keyword evidence="9" id="KW-1185">Reference proteome</keyword>
<dbReference type="CDD" id="cd17535">
    <property type="entry name" value="REC_NarL-like"/>
    <property type="match status" value="1"/>
</dbReference>
<dbReference type="InterPro" id="IPR011006">
    <property type="entry name" value="CheY-like_superfamily"/>
</dbReference>
<reference evidence="8 9" key="1">
    <citation type="submission" date="2016-11" db="EMBL/GenBank/DDBJ databases">
        <title>Study of marine rhodopsin-containing bacteria.</title>
        <authorList>
            <person name="Yoshizawa S."/>
            <person name="Kumagai Y."/>
            <person name="Kogure K."/>
        </authorList>
    </citation>
    <scope>NUCLEOTIDE SEQUENCE [LARGE SCALE GENOMIC DNA]</scope>
    <source>
        <strain evidence="8 9">SAORIC-28</strain>
    </source>
</reference>
<evidence type="ECO:0000256" key="3">
    <source>
        <dbReference type="ARBA" id="ARBA00023125"/>
    </source>
</evidence>
<evidence type="ECO:0008006" key="10">
    <source>
        <dbReference type="Google" id="ProtNLM"/>
    </source>
</evidence>
<dbReference type="Pfam" id="PF00072">
    <property type="entry name" value="Response_reg"/>
    <property type="match status" value="1"/>
</dbReference>
<proteinExistence type="predicted"/>
<evidence type="ECO:0000256" key="1">
    <source>
        <dbReference type="ARBA" id="ARBA00022553"/>
    </source>
</evidence>
<dbReference type="PROSITE" id="PS50110">
    <property type="entry name" value="RESPONSE_REGULATORY"/>
    <property type="match status" value="1"/>
</dbReference>
<dbReference type="PRINTS" id="PR00038">
    <property type="entry name" value="HTHLUXR"/>
</dbReference>
<dbReference type="PROSITE" id="PS50043">
    <property type="entry name" value="HTH_LUXR_2"/>
    <property type="match status" value="1"/>
</dbReference>
<dbReference type="SMART" id="SM00448">
    <property type="entry name" value="REC"/>
    <property type="match status" value="1"/>
</dbReference>
<evidence type="ECO:0000256" key="2">
    <source>
        <dbReference type="ARBA" id="ARBA00023015"/>
    </source>
</evidence>
<dbReference type="InterPro" id="IPR058245">
    <property type="entry name" value="NreC/VraR/RcsB-like_REC"/>
</dbReference>
<keyword evidence="4" id="KW-0804">Transcription</keyword>
<dbReference type="RefSeq" id="WP_095512691.1">
    <property type="nucleotide sequence ID" value="NZ_MQWD01000010.1"/>
</dbReference>
<dbReference type="SUPFAM" id="SSF46894">
    <property type="entry name" value="C-terminal effector domain of the bipartite response regulators"/>
    <property type="match status" value="1"/>
</dbReference>
<dbReference type="PANTHER" id="PTHR43214">
    <property type="entry name" value="TWO-COMPONENT RESPONSE REGULATOR"/>
    <property type="match status" value="1"/>
</dbReference>
<evidence type="ECO:0000259" key="7">
    <source>
        <dbReference type="PROSITE" id="PS50110"/>
    </source>
</evidence>
<protein>
    <recommendedName>
        <fullName evidence="10">DNA-binding response regulator</fullName>
    </recommendedName>
</protein>